<name>A0ACC1M6W2_9FUNG</name>
<dbReference type="EMBL" id="JANBVB010000150">
    <property type="protein sequence ID" value="KAJ2897025.1"/>
    <property type="molecule type" value="Genomic_DNA"/>
</dbReference>
<dbReference type="Proteomes" id="UP001139981">
    <property type="component" value="Unassembled WGS sequence"/>
</dbReference>
<comment type="caution">
    <text evidence="1">The sequence shown here is derived from an EMBL/GenBank/DDBJ whole genome shotgun (WGS) entry which is preliminary data.</text>
</comment>
<gene>
    <name evidence="1" type="primary">ubp10</name>
    <name evidence="1" type="ORF">IWW38_001850</name>
</gene>
<keyword evidence="2" id="KW-1185">Reference proteome</keyword>
<reference evidence="1" key="1">
    <citation type="submission" date="2022-07" db="EMBL/GenBank/DDBJ databases">
        <title>Phylogenomic reconstructions and comparative analyses of Kickxellomycotina fungi.</title>
        <authorList>
            <person name="Reynolds N.K."/>
            <person name="Stajich J.E."/>
            <person name="Barry K."/>
            <person name="Grigoriev I.V."/>
            <person name="Crous P."/>
            <person name="Smith M.E."/>
        </authorList>
    </citation>
    <scope>NUCLEOTIDE SEQUENCE</scope>
    <source>
        <strain evidence="1">CBS 190363</strain>
    </source>
</reference>
<accession>A0ACC1M6W2</accession>
<evidence type="ECO:0000313" key="1">
    <source>
        <dbReference type="EMBL" id="KAJ2897025.1"/>
    </source>
</evidence>
<organism evidence="1 2">
    <name type="scientific">Coemansia aciculifera</name>
    <dbReference type="NCBI Taxonomy" id="417176"/>
    <lineage>
        <taxon>Eukaryota</taxon>
        <taxon>Fungi</taxon>
        <taxon>Fungi incertae sedis</taxon>
        <taxon>Zoopagomycota</taxon>
        <taxon>Kickxellomycotina</taxon>
        <taxon>Kickxellomycetes</taxon>
        <taxon>Kickxellales</taxon>
        <taxon>Kickxellaceae</taxon>
        <taxon>Coemansia</taxon>
    </lineage>
</organism>
<protein>
    <submittedName>
        <fullName evidence="1">U4 U6.U5 tri-snRNP-associated protein</fullName>
    </submittedName>
</protein>
<evidence type="ECO:0000313" key="2">
    <source>
        <dbReference type="Proteomes" id="UP001139981"/>
    </source>
</evidence>
<sequence length="554" mass="61681">MTPLKRPAIEETSDTYFPAAKSRRTEAQTEYSAAKANGDANASDNDDNANTSEPESEPEPEEPCAPEIEGLYLDTVNRANLDFDFEQLCSISLSNNNVYACLVCGKYYQGRGKQTHAYFHSINESHHVFINLRTLGIYVLPDNYKVDDESLNDIKAAVRPMYSTESVALLDRTCVSAHDLSGKRYIPGLVGLNRIKCSDYMNAVVQALAHVPPIRDAMLLLPDLEHKPPLVRQMASLVRKMWHPKLLKSHISPHELHQEIANRSNRHFKLDSPGDAFELLTWLLNALHIDLGGSRKSSSSIVYQSFRGELSVATQQLQDTKLRAREDDPLVMDDAKPVTKAKLPFLTLSLELPAKPLFADDDDRGEVGIPQVALVSLLQRYGGSTVVEWQGQAKLYQLLKLPQYIICHIKRFTKSELAAEKNPTVVNYSIHNVPFGNFLPKAALAKGSQSTPATTYDLIANICHDGQPSLSFGTGSKATLDSGQSSTTTSLAASTAAAYTSDETTTAKSQYLVYLRHAANDKWYMLRDLQVEQVMPQMIFLSDSYVQIWQRNDN</sequence>
<proteinExistence type="predicted"/>